<dbReference type="RefSeq" id="WP_092687982.1">
    <property type="nucleotide sequence ID" value="NZ_FOGU01000001.1"/>
</dbReference>
<dbReference type="InterPro" id="IPR000182">
    <property type="entry name" value="GNAT_dom"/>
</dbReference>
<feature type="domain" description="N-acetyltransferase" evidence="3">
    <location>
        <begin position="1"/>
        <end position="160"/>
    </location>
</feature>
<dbReference type="STRING" id="641238.SAMN04490244_101570"/>
<dbReference type="GO" id="GO:0016747">
    <property type="term" value="F:acyltransferase activity, transferring groups other than amino-acyl groups"/>
    <property type="evidence" value="ECO:0007669"/>
    <property type="project" value="InterPro"/>
</dbReference>
<dbReference type="PANTHER" id="PTHR43877:SF2">
    <property type="entry name" value="AMINOALKYLPHOSPHONATE N-ACETYLTRANSFERASE-RELATED"/>
    <property type="match status" value="1"/>
</dbReference>
<reference evidence="4 5" key="1">
    <citation type="submission" date="2016-10" db="EMBL/GenBank/DDBJ databases">
        <authorList>
            <person name="de Groot N.N."/>
        </authorList>
    </citation>
    <scope>NUCLEOTIDE SEQUENCE [LARGE SCALE GENOMIC DNA]</scope>
    <source>
        <strain evidence="4 5">DSM 23042</strain>
    </source>
</reference>
<evidence type="ECO:0000313" key="5">
    <source>
        <dbReference type="Proteomes" id="UP000198885"/>
    </source>
</evidence>
<keyword evidence="1" id="KW-0808">Transferase</keyword>
<dbReference type="Gene3D" id="3.40.630.30">
    <property type="match status" value="1"/>
</dbReference>
<evidence type="ECO:0000313" key="4">
    <source>
        <dbReference type="EMBL" id="SER58224.1"/>
    </source>
</evidence>
<dbReference type="Proteomes" id="UP000198885">
    <property type="component" value="Unassembled WGS sequence"/>
</dbReference>
<dbReference type="Pfam" id="PF00583">
    <property type="entry name" value="Acetyltransf_1"/>
    <property type="match status" value="1"/>
</dbReference>
<proteinExistence type="predicted"/>
<dbReference type="InterPro" id="IPR016181">
    <property type="entry name" value="Acyl_CoA_acyltransferase"/>
</dbReference>
<evidence type="ECO:0000256" key="1">
    <source>
        <dbReference type="ARBA" id="ARBA00022679"/>
    </source>
</evidence>
<dbReference type="CDD" id="cd04301">
    <property type="entry name" value="NAT_SF"/>
    <property type="match status" value="1"/>
</dbReference>
<protein>
    <submittedName>
        <fullName evidence="4">Ribosomal protein S18 acetylase RimI</fullName>
    </submittedName>
</protein>
<dbReference type="PANTHER" id="PTHR43877">
    <property type="entry name" value="AMINOALKYLPHOSPHONATE N-ACETYLTRANSFERASE-RELATED-RELATED"/>
    <property type="match status" value="1"/>
</dbReference>
<dbReference type="GO" id="GO:0005840">
    <property type="term" value="C:ribosome"/>
    <property type="evidence" value="ECO:0007669"/>
    <property type="project" value="UniProtKB-KW"/>
</dbReference>
<organism evidence="4 5">
    <name type="scientific">Tranquillimonas rosea</name>
    <dbReference type="NCBI Taxonomy" id="641238"/>
    <lineage>
        <taxon>Bacteria</taxon>
        <taxon>Pseudomonadati</taxon>
        <taxon>Pseudomonadota</taxon>
        <taxon>Alphaproteobacteria</taxon>
        <taxon>Rhodobacterales</taxon>
        <taxon>Roseobacteraceae</taxon>
        <taxon>Tranquillimonas</taxon>
    </lineage>
</organism>
<sequence length="160" mass="18156">MSVRLDDFSDPDAAWVIARHAELYRAECGFDHRFEAAVRGVVARFIEARCPAREAAWIAWQGGVRLGSLFCTATDRRDTARLRLFLLEPEARGQGLGWRMLETCRRFARETSHTRLILSTHESHRAACALYAASGFSMTAARPVRSFGRDLVEQEWEIAL</sequence>
<gene>
    <name evidence="4" type="ORF">SAMN04490244_101570</name>
</gene>
<keyword evidence="2" id="KW-0012">Acyltransferase</keyword>
<evidence type="ECO:0000256" key="2">
    <source>
        <dbReference type="ARBA" id="ARBA00023315"/>
    </source>
</evidence>
<keyword evidence="5" id="KW-1185">Reference proteome</keyword>
<keyword evidence="4" id="KW-0689">Ribosomal protein</keyword>
<dbReference type="SUPFAM" id="SSF55729">
    <property type="entry name" value="Acyl-CoA N-acyltransferases (Nat)"/>
    <property type="match status" value="1"/>
</dbReference>
<dbReference type="AlphaFoldDB" id="A0A1H9QCM5"/>
<dbReference type="OrthoDB" id="273614at2"/>
<evidence type="ECO:0000259" key="3">
    <source>
        <dbReference type="PROSITE" id="PS51186"/>
    </source>
</evidence>
<dbReference type="PROSITE" id="PS51186">
    <property type="entry name" value="GNAT"/>
    <property type="match status" value="1"/>
</dbReference>
<name>A0A1H9QCM5_9RHOB</name>
<accession>A0A1H9QCM5</accession>
<keyword evidence="4" id="KW-0687">Ribonucleoprotein</keyword>
<dbReference type="EMBL" id="FOGU01000001">
    <property type="protein sequence ID" value="SER58224.1"/>
    <property type="molecule type" value="Genomic_DNA"/>
</dbReference>
<dbReference type="InterPro" id="IPR050832">
    <property type="entry name" value="Bact_Acetyltransf"/>
</dbReference>